<dbReference type="AlphaFoldDB" id="A0AAN6ZCB1"/>
<dbReference type="Proteomes" id="UP001304895">
    <property type="component" value="Unassembled WGS sequence"/>
</dbReference>
<organism evidence="1 2">
    <name type="scientific">Trichocladium antarcticum</name>
    <dbReference type="NCBI Taxonomy" id="1450529"/>
    <lineage>
        <taxon>Eukaryota</taxon>
        <taxon>Fungi</taxon>
        <taxon>Dikarya</taxon>
        <taxon>Ascomycota</taxon>
        <taxon>Pezizomycotina</taxon>
        <taxon>Sordariomycetes</taxon>
        <taxon>Sordariomycetidae</taxon>
        <taxon>Sordariales</taxon>
        <taxon>Chaetomiaceae</taxon>
        <taxon>Trichocladium</taxon>
    </lineage>
</organism>
<name>A0AAN6ZCB1_9PEZI</name>
<comment type="caution">
    <text evidence="1">The sequence shown here is derived from an EMBL/GenBank/DDBJ whole genome shotgun (WGS) entry which is preliminary data.</text>
</comment>
<dbReference type="EMBL" id="MU853419">
    <property type="protein sequence ID" value="KAK4132159.1"/>
    <property type="molecule type" value="Genomic_DNA"/>
</dbReference>
<keyword evidence="2" id="KW-1185">Reference proteome</keyword>
<evidence type="ECO:0000313" key="1">
    <source>
        <dbReference type="EMBL" id="KAK4132159.1"/>
    </source>
</evidence>
<proteinExistence type="predicted"/>
<evidence type="ECO:0000313" key="2">
    <source>
        <dbReference type="Proteomes" id="UP001304895"/>
    </source>
</evidence>
<sequence>DSKLRSGRPKKLTPIQVRYIRRLIKRDPYIGWVALRNGSTTSVSISTIRRSLSKYFNRK</sequence>
<feature type="non-terminal residue" evidence="1">
    <location>
        <position position="1"/>
    </location>
</feature>
<reference evidence="1" key="1">
    <citation type="journal article" date="2023" name="Mol. Phylogenet. Evol.">
        <title>Genome-scale phylogeny and comparative genomics of the fungal order Sordariales.</title>
        <authorList>
            <person name="Hensen N."/>
            <person name="Bonometti L."/>
            <person name="Westerberg I."/>
            <person name="Brannstrom I.O."/>
            <person name="Guillou S."/>
            <person name="Cros-Aarteil S."/>
            <person name="Calhoun S."/>
            <person name="Haridas S."/>
            <person name="Kuo A."/>
            <person name="Mondo S."/>
            <person name="Pangilinan J."/>
            <person name="Riley R."/>
            <person name="LaButti K."/>
            <person name="Andreopoulos B."/>
            <person name="Lipzen A."/>
            <person name="Chen C."/>
            <person name="Yan M."/>
            <person name="Daum C."/>
            <person name="Ng V."/>
            <person name="Clum A."/>
            <person name="Steindorff A."/>
            <person name="Ohm R.A."/>
            <person name="Martin F."/>
            <person name="Silar P."/>
            <person name="Natvig D.O."/>
            <person name="Lalanne C."/>
            <person name="Gautier V."/>
            <person name="Ament-Velasquez S.L."/>
            <person name="Kruys A."/>
            <person name="Hutchinson M.I."/>
            <person name="Powell A.J."/>
            <person name="Barry K."/>
            <person name="Miller A.N."/>
            <person name="Grigoriev I.V."/>
            <person name="Debuchy R."/>
            <person name="Gladieux P."/>
            <person name="Hiltunen Thoren M."/>
            <person name="Johannesson H."/>
        </authorList>
    </citation>
    <scope>NUCLEOTIDE SEQUENCE</scope>
    <source>
        <strain evidence="1">CBS 123565</strain>
    </source>
</reference>
<protein>
    <submittedName>
        <fullName evidence="1">Uncharacterized protein</fullName>
    </submittedName>
</protein>
<accession>A0AAN6ZCB1</accession>
<reference evidence="1" key="2">
    <citation type="submission" date="2023-05" db="EMBL/GenBank/DDBJ databases">
        <authorList>
            <consortium name="Lawrence Berkeley National Laboratory"/>
            <person name="Steindorff A."/>
            <person name="Hensen N."/>
            <person name="Bonometti L."/>
            <person name="Westerberg I."/>
            <person name="Brannstrom I.O."/>
            <person name="Guillou S."/>
            <person name="Cros-Aarteil S."/>
            <person name="Calhoun S."/>
            <person name="Haridas S."/>
            <person name="Kuo A."/>
            <person name="Mondo S."/>
            <person name="Pangilinan J."/>
            <person name="Riley R."/>
            <person name="Labutti K."/>
            <person name="Andreopoulos B."/>
            <person name="Lipzen A."/>
            <person name="Chen C."/>
            <person name="Yanf M."/>
            <person name="Daum C."/>
            <person name="Ng V."/>
            <person name="Clum A."/>
            <person name="Ohm R."/>
            <person name="Martin F."/>
            <person name="Silar P."/>
            <person name="Natvig D."/>
            <person name="Lalanne C."/>
            <person name="Gautier V."/>
            <person name="Ament-Velasquez S.L."/>
            <person name="Kruys A."/>
            <person name="Hutchinson M.I."/>
            <person name="Powell A.J."/>
            <person name="Barry K."/>
            <person name="Miller A.N."/>
            <person name="Grigoriev I.V."/>
            <person name="Debuchy R."/>
            <person name="Gladieux P."/>
            <person name="Thoren M.H."/>
            <person name="Johannesson H."/>
        </authorList>
    </citation>
    <scope>NUCLEOTIDE SEQUENCE</scope>
    <source>
        <strain evidence="1">CBS 123565</strain>
    </source>
</reference>
<gene>
    <name evidence="1" type="ORF">BT67DRAFT_386169</name>
</gene>